<name>A0A382IK47_9ZZZZ</name>
<evidence type="ECO:0000313" key="1">
    <source>
        <dbReference type="EMBL" id="SVB99233.1"/>
    </source>
</evidence>
<organism evidence="1">
    <name type="scientific">marine metagenome</name>
    <dbReference type="NCBI Taxonomy" id="408172"/>
    <lineage>
        <taxon>unclassified sequences</taxon>
        <taxon>metagenomes</taxon>
        <taxon>ecological metagenomes</taxon>
    </lineage>
</organism>
<dbReference type="EMBL" id="UINC01067511">
    <property type="protein sequence ID" value="SVB99233.1"/>
    <property type="molecule type" value="Genomic_DNA"/>
</dbReference>
<protein>
    <submittedName>
        <fullName evidence="1">Uncharacterized protein</fullName>
    </submittedName>
</protein>
<dbReference type="AlphaFoldDB" id="A0A382IK47"/>
<gene>
    <name evidence="1" type="ORF">METZ01_LOCUS252087</name>
</gene>
<feature type="non-terminal residue" evidence="1">
    <location>
        <position position="1"/>
    </location>
</feature>
<feature type="non-terminal residue" evidence="1">
    <location>
        <position position="25"/>
    </location>
</feature>
<reference evidence="1" key="1">
    <citation type="submission" date="2018-05" db="EMBL/GenBank/DDBJ databases">
        <authorList>
            <person name="Lanie J.A."/>
            <person name="Ng W.-L."/>
            <person name="Kazmierczak K.M."/>
            <person name="Andrzejewski T.M."/>
            <person name="Davidsen T.M."/>
            <person name="Wayne K.J."/>
            <person name="Tettelin H."/>
            <person name="Glass J.I."/>
            <person name="Rusch D."/>
            <person name="Podicherti R."/>
            <person name="Tsui H.-C.T."/>
            <person name="Winkler M.E."/>
        </authorList>
    </citation>
    <scope>NUCLEOTIDE SEQUENCE</scope>
</reference>
<accession>A0A382IK47</accession>
<proteinExistence type="predicted"/>
<sequence length="25" mass="2776">VETEDWLLACNLYTQITGKPLSPPS</sequence>